<proteinExistence type="predicted"/>
<dbReference type="Proteomes" id="UP000253958">
    <property type="component" value="Chromosome"/>
</dbReference>
<accession>A0A6N3K2N5</accession>
<evidence type="ECO:0000313" key="2">
    <source>
        <dbReference type="EMBL" id="AXH91910.1"/>
    </source>
</evidence>
<feature type="region of interest" description="Disordered" evidence="1">
    <location>
        <begin position="36"/>
        <end position="94"/>
    </location>
</feature>
<name>A0A6N3K2N5_9ACTN</name>
<evidence type="ECO:0000256" key="1">
    <source>
        <dbReference type="SAM" id="MobiDB-lite"/>
    </source>
</evidence>
<protein>
    <submittedName>
        <fullName evidence="2">Uncharacterized protein</fullName>
    </submittedName>
</protein>
<reference evidence="2 3" key="1">
    <citation type="submission" date="2018-07" db="EMBL/GenBank/DDBJ databases">
        <authorList>
            <person name="Ye Y."/>
        </authorList>
    </citation>
    <scope>NUCLEOTIDE SEQUENCE [LARGE SCALE GENOMIC DNA]</scope>
    <source>
        <strain evidence="3">H14(2018)</strain>
    </source>
</reference>
<dbReference type="EMBL" id="CP031263">
    <property type="protein sequence ID" value="AXH91910.1"/>
    <property type="molecule type" value="Genomic_DNA"/>
</dbReference>
<gene>
    <name evidence="2" type="ORF">DVH21_19395</name>
</gene>
<reference evidence="2 3" key="2">
    <citation type="submission" date="2018-08" db="EMBL/GenBank/DDBJ databases">
        <title>Streptomyces kandeliansis sp. nov., an endophytic bacterium isolated from mangrove plant.</title>
        <authorList>
            <person name="Wang R."/>
        </authorList>
    </citation>
    <scope>NUCLEOTIDE SEQUENCE [LARGE SCALE GENOMIC DNA]</scope>
    <source>
        <strain evidence="3">H14(2018)</strain>
    </source>
</reference>
<sequence>MGSRRAVAVPVVPPRVRPVPVRVVTSIARGGFRPVPAAPEPVRLDPEPVRLDPVATDAGWHAPTTPGPVPGLVRRWPPVPEGRQATARCRPVPR</sequence>
<dbReference type="AlphaFoldDB" id="A0A6N3K2N5"/>
<evidence type="ECO:0000313" key="3">
    <source>
        <dbReference type="Proteomes" id="UP000253958"/>
    </source>
</evidence>
<organism evidence="2 3">
    <name type="scientific">Micromonospora aurantiaca</name>
    <name type="common">nom. illeg.</name>
    <dbReference type="NCBI Taxonomy" id="47850"/>
    <lineage>
        <taxon>Bacteria</taxon>
        <taxon>Bacillati</taxon>
        <taxon>Actinomycetota</taxon>
        <taxon>Actinomycetes</taxon>
        <taxon>Micromonosporales</taxon>
        <taxon>Micromonosporaceae</taxon>
        <taxon>Micromonospora</taxon>
    </lineage>
</organism>